<evidence type="ECO:0000256" key="1">
    <source>
        <dbReference type="ARBA" id="ARBA00004123"/>
    </source>
</evidence>
<dbReference type="EMBL" id="LT554202">
    <property type="protein sequence ID" value="SAM03523.1"/>
    <property type="molecule type" value="Genomic_DNA"/>
</dbReference>
<dbReference type="AlphaFoldDB" id="A0A163K1C0"/>
<sequence length="430" mass="47688">MGRRKIKIQPIQDDRNRQVTFLKRKNGLMKKAYELSVLCGCDIALIVFNSNNKLVQYSSNDIDKVLMRYTEYSDPYETKTNSDFGDNTNHDDGSLDFSDNEAISTSSTVVPRHDYSMNHPQHMKANHQQEPIAIDVSSYPMYQTNQDQFSMYTDSQPLKPMVQPQSRYEQPSHMRSTINSNSDMTAQQNQPRWSAVQEQGNSYASPLPSTAVNRVESSDQYKLSPNTTLSRHLSSSPSSTPASTAASLSPSPNISNTTGISHYSPSSRSTDYLKNDSSTYLNQRPKLKLNIPKDNADPDVRNPSNQIDVQNAATAPSQSYMSGNSSSNVNANDSNGSSLMADTATEPSDNLSTTTLCAKPTQSILFLSSLLSDPERTAQPTSFRHHTCHSYEPKFNVKLDLLLATTTRKLKGEMEQPGAIQQPTQAKSST</sequence>
<feature type="compositionally biased region" description="Polar residues" evidence="7">
    <location>
        <begin position="302"/>
        <end position="316"/>
    </location>
</feature>
<reference evidence="9" key="1">
    <citation type="submission" date="2016-04" db="EMBL/GenBank/DDBJ databases">
        <authorList>
            <person name="Evans L.H."/>
            <person name="Alamgir A."/>
            <person name="Owens N."/>
            <person name="Weber N.D."/>
            <person name="Virtaneva K."/>
            <person name="Barbian K."/>
            <person name="Babar A."/>
            <person name="Rosenke K."/>
        </authorList>
    </citation>
    <scope>NUCLEOTIDE SEQUENCE [LARGE SCALE GENOMIC DNA]</scope>
    <source>
        <strain evidence="9">CBS 101.48</strain>
    </source>
</reference>
<dbReference type="InterPro" id="IPR036879">
    <property type="entry name" value="TF_MADSbox_sf"/>
</dbReference>
<dbReference type="SMART" id="SM00432">
    <property type="entry name" value="MADS"/>
    <property type="match status" value="1"/>
</dbReference>
<dbReference type="PANTHER" id="PTHR11945:SF534">
    <property type="entry name" value="MYOCYTE-SPECIFIC ENHANCER FACTOR 2"/>
    <property type="match status" value="1"/>
</dbReference>
<keyword evidence="4" id="KW-0804">Transcription</keyword>
<name>A0A163K1C0_ABSGL</name>
<dbReference type="InterPro" id="IPR002100">
    <property type="entry name" value="TF_MADSbox"/>
</dbReference>
<dbReference type="STRING" id="4829.A0A163K1C0"/>
<evidence type="ECO:0000256" key="2">
    <source>
        <dbReference type="ARBA" id="ARBA00023015"/>
    </source>
</evidence>
<dbReference type="PROSITE" id="PS50066">
    <property type="entry name" value="MADS_BOX_2"/>
    <property type="match status" value="1"/>
</dbReference>
<evidence type="ECO:0000256" key="7">
    <source>
        <dbReference type="SAM" id="MobiDB-lite"/>
    </source>
</evidence>
<feature type="compositionally biased region" description="Polar residues" evidence="7">
    <location>
        <begin position="345"/>
        <end position="354"/>
    </location>
</feature>
<dbReference type="SUPFAM" id="SSF55455">
    <property type="entry name" value="SRF-like"/>
    <property type="match status" value="1"/>
</dbReference>
<comment type="subcellular location">
    <subcellularLocation>
        <location evidence="1">Nucleus</location>
    </subcellularLocation>
</comment>
<dbReference type="PRINTS" id="PR00404">
    <property type="entry name" value="MADSDOMAIN"/>
</dbReference>
<feature type="region of interest" description="Disordered" evidence="7">
    <location>
        <begin position="156"/>
        <end position="354"/>
    </location>
</feature>
<proteinExistence type="inferred from homology"/>
<dbReference type="FunCoup" id="A0A163K1C0">
    <property type="interactions" value="17"/>
</dbReference>
<dbReference type="GO" id="GO:0046983">
    <property type="term" value="F:protein dimerization activity"/>
    <property type="evidence" value="ECO:0007669"/>
    <property type="project" value="InterPro"/>
</dbReference>
<feature type="compositionally biased region" description="Low complexity" evidence="7">
    <location>
        <begin position="227"/>
        <end position="252"/>
    </location>
</feature>
<accession>A0A163K1C0</accession>
<evidence type="ECO:0000256" key="5">
    <source>
        <dbReference type="ARBA" id="ARBA00023242"/>
    </source>
</evidence>
<feature type="compositionally biased region" description="Low complexity" evidence="7">
    <location>
        <begin position="317"/>
        <end position="338"/>
    </location>
</feature>
<comment type="similarity">
    <text evidence="6">Belongs to the MEF2 family.</text>
</comment>
<dbReference type="Proteomes" id="UP000078561">
    <property type="component" value="Unassembled WGS sequence"/>
</dbReference>
<protein>
    <recommendedName>
        <fullName evidence="8">MADS-box domain-containing protein</fullName>
    </recommendedName>
</protein>
<evidence type="ECO:0000313" key="9">
    <source>
        <dbReference type="EMBL" id="SAM03523.1"/>
    </source>
</evidence>
<dbReference type="GO" id="GO:0000978">
    <property type="term" value="F:RNA polymerase II cis-regulatory region sequence-specific DNA binding"/>
    <property type="evidence" value="ECO:0007669"/>
    <property type="project" value="TreeGrafter"/>
</dbReference>
<dbReference type="PANTHER" id="PTHR11945">
    <property type="entry name" value="MADS BOX PROTEIN"/>
    <property type="match status" value="1"/>
</dbReference>
<dbReference type="OrthoDB" id="1898716at2759"/>
<dbReference type="Pfam" id="PF00319">
    <property type="entry name" value="SRF-TF"/>
    <property type="match status" value="1"/>
</dbReference>
<evidence type="ECO:0000259" key="8">
    <source>
        <dbReference type="PROSITE" id="PS50066"/>
    </source>
</evidence>
<feature type="compositionally biased region" description="Polar residues" evidence="7">
    <location>
        <begin position="253"/>
        <end position="282"/>
    </location>
</feature>
<evidence type="ECO:0000256" key="6">
    <source>
        <dbReference type="ARBA" id="ARBA00025805"/>
    </source>
</evidence>
<dbReference type="InterPro" id="IPR033896">
    <property type="entry name" value="MEF2-like_N"/>
</dbReference>
<dbReference type="GO" id="GO:0005634">
    <property type="term" value="C:nucleus"/>
    <property type="evidence" value="ECO:0007669"/>
    <property type="project" value="UniProtKB-SubCell"/>
</dbReference>
<feature type="compositionally biased region" description="Polar residues" evidence="7">
    <location>
        <begin position="163"/>
        <end position="212"/>
    </location>
</feature>
<evidence type="ECO:0000313" key="10">
    <source>
        <dbReference type="Proteomes" id="UP000078561"/>
    </source>
</evidence>
<feature type="compositionally biased region" description="Polar residues" evidence="7">
    <location>
        <begin position="419"/>
        <end position="430"/>
    </location>
</feature>
<dbReference type="CDD" id="cd00265">
    <property type="entry name" value="MADS_MEF2_like"/>
    <property type="match status" value="1"/>
</dbReference>
<keyword evidence="5" id="KW-0539">Nucleus</keyword>
<keyword evidence="10" id="KW-1185">Reference proteome</keyword>
<dbReference type="GO" id="GO:0045944">
    <property type="term" value="P:positive regulation of transcription by RNA polymerase II"/>
    <property type="evidence" value="ECO:0007669"/>
    <property type="project" value="InterPro"/>
</dbReference>
<organism evidence="9">
    <name type="scientific">Absidia glauca</name>
    <name type="common">Pin mould</name>
    <dbReference type="NCBI Taxonomy" id="4829"/>
    <lineage>
        <taxon>Eukaryota</taxon>
        <taxon>Fungi</taxon>
        <taxon>Fungi incertae sedis</taxon>
        <taxon>Mucoromycota</taxon>
        <taxon>Mucoromycotina</taxon>
        <taxon>Mucoromycetes</taxon>
        <taxon>Mucorales</taxon>
        <taxon>Cunninghamellaceae</taxon>
        <taxon>Absidia</taxon>
    </lineage>
</organism>
<keyword evidence="2" id="KW-0805">Transcription regulation</keyword>
<evidence type="ECO:0000256" key="3">
    <source>
        <dbReference type="ARBA" id="ARBA00023125"/>
    </source>
</evidence>
<dbReference type="InParanoid" id="A0A163K1C0"/>
<evidence type="ECO:0000256" key="4">
    <source>
        <dbReference type="ARBA" id="ARBA00023163"/>
    </source>
</evidence>
<feature type="region of interest" description="Disordered" evidence="7">
    <location>
        <begin position="411"/>
        <end position="430"/>
    </location>
</feature>
<feature type="domain" description="MADS-box" evidence="8">
    <location>
        <begin position="1"/>
        <end position="61"/>
    </location>
</feature>
<dbReference type="PROSITE" id="PS00350">
    <property type="entry name" value="MADS_BOX_1"/>
    <property type="match status" value="1"/>
</dbReference>
<keyword evidence="3" id="KW-0238">DNA-binding</keyword>
<dbReference type="GO" id="GO:0000981">
    <property type="term" value="F:DNA-binding transcription factor activity, RNA polymerase II-specific"/>
    <property type="evidence" value="ECO:0007669"/>
    <property type="project" value="TreeGrafter"/>
</dbReference>
<gene>
    <name evidence="9" type="primary">ABSGL_09364.1 scaffold 11175</name>
</gene>
<dbReference type="Gene3D" id="3.40.1810.10">
    <property type="entry name" value="Transcription factor, MADS-box"/>
    <property type="match status" value="1"/>
</dbReference>